<dbReference type="InterPro" id="IPR050091">
    <property type="entry name" value="PKS_NRPS_Biosynth_Enz"/>
</dbReference>
<dbReference type="Pfam" id="PF02801">
    <property type="entry name" value="Ketoacyl-synt_C"/>
    <property type="match status" value="1"/>
</dbReference>
<dbReference type="PROSITE" id="PS52004">
    <property type="entry name" value="KS3_2"/>
    <property type="match status" value="1"/>
</dbReference>
<dbReference type="Gene3D" id="3.30.70.3290">
    <property type="match status" value="1"/>
</dbReference>
<dbReference type="InterPro" id="IPR014031">
    <property type="entry name" value="Ketoacyl_synth_C"/>
</dbReference>
<dbReference type="PANTHER" id="PTHR43775:SF23">
    <property type="entry name" value="FATTY ACID SYNTHASE 3"/>
    <property type="match status" value="1"/>
</dbReference>
<dbReference type="SMART" id="SM00825">
    <property type="entry name" value="PKS_KS"/>
    <property type="match status" value="1"/>
</dbReference>
<organism evidence="4 5">
    <name type="scientific">Molorchus minor</name>
    <dbReference type="NCBI Taxonomy" id="1323400"/>
    <lineage>
        <taxon>Eukaryota</taxon>
        <taxon>Metazoa</taxon>
        <taxon>Ecdysozoa</taxon>
        <taxon>Arthropoda</taxon>
        <taxon>Hexapoda</taxon>
        <taxon>Insecta</taxon>
        <taxon>Pterygota</taxon>
        <taxon>Neoptera</taxon>
        <taxon>Endopterygota</taxon>
        <taxon>Coleoptera</taxon>
        <taxon>Polyphaga</taxon>
        <taxon>Cucujiformia</taxon>
        <taxon>Chrysomeloidea</taxon>
        <taxon>Cerambycidae</taxon>
        <taxon>Lamiinae</taxon>
        <taxon>Monochamini</taxon>
        <taxon>Molorchus</taxon>
    </lineage>
</organism>
<dbReference type="Pfam" id="PF16197">
    <property type="entry name" value="KAsynt_C_assoc"/>
    <property type="match status" value="1"/>
</dbReference>
<dbReference type="InterPro" id="IPR020841">
    <property type="entry name" value="PKS_Beta-ketoAc_synthase_dom"/>
</dbReference>
<protein>
    <recommendedName>
        <fullName evidence="3">Ketosynthase family 3 (KS3) domain-containing protein</fullName>
    </recommendedName>
</protein>
<evidence type="ECO:0000259" key="3">
    <source>
        <dbReference type="PROSITE" id="PS52004"/>
    </source>
</evidence>
<sequence length="554" mass="61198">MAQRDISENTRRPNILGGKMLASTLPGEEIVISGISGAFPNSKNVHEFRDNLFNKVNMVTPKKRFTDFHPEIPKYGGIIPDANKFDAGFFGIHERQSNSLDTFARLMQEKTIEAIYDAGLHPSDFEGTKTGVFIGGCFSESEISWCFDKLGSMNYAVTGSLRSIIAHRISYFLKLKGPSYITDTACSSSLYALEHAFRAIRLGEVDMAIVGGVQLCLLPFVTLQFARLGVLSKDGFCKVFDKNANGYSRSEAVGVIILQKSKVAKRVYARIVHAKTNCDGYKEQGITYPSGKAQTELLKDFYTECLIDPRDLSYMEAHGTGTFVGDPEEGTAIDDTMTANRRTPLLIGSVKSNIGHTEPASGVCSIIKCIIALETGYIPPNINFKHPQEAIRGLIEGRLKVVTDKIPFEDDRGLIGVNSFGFGGGNCHVLLQAKTKKKVNQGLPRDNLPRLVCVSGRTEEAVTSVCDEISENVLDVEHIRLLHDVFSKNIKTHIYRGYILVSKSGELARSVRWSPEAETSRPLYIAFGEMKGWQEIGRQLLELPAFAESVKSFN</sequence>
<dbReference type="InterPro" id="IPR032821">
    <property type="entry name" value="PKS_assoc"/>
</dbReference>
<keyword evidence="5" id="KW-1185">Reference proteome</keyword>
<dbReference type="InterPro" id="IPR018201">
    <property type="entry name" value="Ketoacyl_synth_AS"/>
</dbReference>
<accession>A0ABQ9IRC6</accession>
<dbReference type="InterPro" id="IPR014030">
    <property type="entry name" value="Ketoacyl_synth_N"/>
</dbReference>
<dbReference type="CDD" id="cd00833">
    <property type="entry name" value="PKS"/>
    <property type="match status" value="1"/>
</dbReference>
<comment type="caution">
    <text evidence="4">The sequence shown here is derived from an EMBL/GenBank/DDBJ whole genome shotgun (WGS) entry which is preliminary data.</text>
</comment>
<dbReference type="InterPro" id="IPR016039">
    <property type="entry name" value="Thiolase-like"/>
</dbReference>
<evidence type="ECO:0000256" key="2">
    <source>
        <dbReference type="RuleBase" id="RU003694"/>
    </source>
</evidence>
<keyword evidence="1 2" id="KW-0808">Transferase</keyword>
<dbReference type="EMBL" id="JAPWTJ010003291">
    <property type="protein sequence ID" value="KAJ8958993.1"/>
    <property type="molecule type" value="Genomic_DNA"/>
</dbReference>
<dbReference type="PANTHER" id="PTHR43775">
    <property type="entry name" value="FATTY ACID SYNTHASE"/>
    <property type="match status" value="1"/>
</dbReference>
<dbReference type="Proteomes" id="UP001162164">
    <property type="component" value="Unassembled WGS sequence"/>
</dbReference>
<evidence type="ECO:0000313" key="5">
    <source>
        <dbReference type="Proteomes" id="UP001162164"/>
    </source>
</evidence>
<dbReference type="Gene3D" id="3.40.47.10">
    <property type="match status" value="1"/>
</dbReference>
<comment type="similarity">
    <text evidence="2">Belongs to the thiolase-like superfamily. Beta-ketoacyl-ACP synthases family.</text>
</comment>
<proteinExistence type="inferred from homology"/>
<evidence type="ECO:0000313" key="4">
    <source>
        <dbReference type="EMBL" id="KAJ8958993.1"/>
    </source>
</evidence>
<feature type="domain" description="Ketosynthase family 3 (KS3)" evidence="3">
    <location>
        <begin position="27"/>
        <end position="433"/>
    </location>
</feature>
<gene>
    <name evidence="4" type="ORF">NQ317_011721</name>
</gene>
<dbReference type="Pfam" id="PF00109">
    <property type="entry name" value="ketoacyl-synt"/>
    <property type="match status" value="1"/>
</dbReference>
<dbReference type="SUPFAM" id="SSF53901">
    <property type="entry name" value="Thiolase-like"/>
    <property type="match status" value="1"/>
</dbReference>
<evidence type="ECO:0000256" key="1">
    <source>
        <dbReference type="ARBA" id="ARBA00022679"/>
    </source>
</evidence>
<reference evidence="4" key="1">
    <citation type="journal article" date="2023" name="Insect Mol. Biol.">
        <title>Genome sequencing provides insights into the evolution of gene families encoding plant cell wall-degrading enzymes in longhorned beetles.</title>
        <authorList>
            <person name="Shin N.R."/>
            <person name="Okamura Y."/>
            <person name="Kirsch R."/>
            <person name="Pauchet Y."/>
        </authorList>
    </citation>
    <scope>NUCLEOTIDE SEQUENCE</scope>
    <source>
        <strain evidence="4">MMC_N1</strain>
    </source>
</reference>
<dbReference type="PROSITE" id="PS00606">
    <property type="entry name" value="KS3_1"/>
    <property type="match status" value="1"/>
</dbReference>
<name>A0ABQ9IRC6_9CUCU</name>